<proteinExistence type="predicted"/>
<evidence type="ECO:0000313" key="9">
    <source>
        <dbReference type="Proteomes" id="UP001242010"/>
    </source>
</evidence>
<feature type="domain" description="Cytochrome c" evidence="7">
    <location>
        <begin position="25"/>
        <end position="164"/>
    </location>
</feature>
<dbReference type="InterPro" id="IPR036909">
    <property type="entry name" value="Cyt_c-like_dom_sf"/>
</dbReference>
<dbReference type="EMBL" id="AP027079">
    <property type="protein sequence ID" value="BDU70761.1"/>
    <property type="molecule type" value="Genomic_DNA"/>
</dbReference>
<dbReference type="Gene3D" id="1.10.760.10">
    <property type="entry name" value="Cytochrome c-like domain"/>
    <property type="match status" value="1"/>
</dbReference>
<evidence type="ECO:0000256" key="1">
    <source>
        <dbReference type="ARBA" id="ARBA00022617"/>
    </source>
</evidence>
<dbReference type="InterPro" id="IPR051459">
    <property type="entry name" value="Cytochrome_c-type_DH"/>
</dbReference>
<keyword evidence="9" id="KW-1185">Reference proteome</keyword>
<dbReference type="PANTHER" id="PTHR35008:SF4">
    <property type="entry name" value="BLL4482 PROTEIN"/>
    <property type="match status" value="1"/>
</dbReference>
<sequence length="184" mass="19743">MSLTRPFVLALLGVALAQAGTPGKSVIQRGAYLVSISGCHDCHTPLKMGPKGPEPDMTRMLSGHPEGLKMPPAPKLAEGPWGWVGSLSMTAFTGPWGVTYTANLTPDKETGLGSWTEAQFLQMVRTGRHLGQGRRILPPMPIQNLQLVSEPDLKAIFAYLQSIPAIHNRVPAPIEPAATPIPMH</sequence>
<reference evidence="9" key="1">
    <citation type="journal article" date="2023" name="Int. J. Syst. Evol. Microbiol.">
        <title>Mesoterricola silvestris gen. nov., sp. nov., Mesoterricola sediminis sp. nov., Geothrix oryzae sp. nov., Geothrix edaphica sp. nov., Geothrix rubra sp. nov., and Geothrix limicola sp. nov., six novel members of Acidobacteriota isolated from soils.</title>
        <authorList>
            <person name="Itoh H."/>
            <person name="Sugisawa Y."/>
            <person name="Mise K."/>
            <person name="Xu Z."/>
            <person name="Kuniyasu M."/>
            <person name="Ushijima N."/>
            <person name="Kawano K."/>
            <person name="Kobayashi E."/>
            <person name="Shiratori Y."/>
            <person name="Masuda Y."/>
            <person name="Senoo K."/>
        </authorList>
    </citation>
    <scope>NUCLEOTIDE SEQUENCE [LARGE SCALE GENOMIC DNA]</scope>
    <source>
        <strain evidence="9">Red222</strain>
    </source>
</reference>
<accession>A0ABN6V0B5</accession>
<evidence type="ECO:0000313" key="8">
    <source>
        <dbReference type="EMBL" id="BDU70761.1"/>
    </source>
</evidence>
<gene>
    <name evidence="8" type="ORF">GETHOR_28620</name>
</gene>
<evidence type="ECO:0000256" key="2">
    <source>
        <dbReference type="ARBA" id="ARBA00022723"/>
    </source>
</evidence>
<keyword evidence="2 4" id="KW-0479">Metal-binding</keyword>
<evidence type="ECO:0000259" key="7">
    <source>
        <dbReference type="PROSITE" id="PS51007"/>
    </source>
</evidence>
<dbReference type="RefSeq" id="WP_286354461.1">
    <property type="nucleotide sequence ID" value="NZ_AP027079.1"/>
</dbReference>
<dbReference type="PANTHER" id="PTHR35008">
    <property type="entry name" value="BLL4482 PROTEIN-RELATED"/>
    <property type="match status" value="1"/>
</dbReference>
<dbReference type="PROSITE" id="PS51007">
    <property type="entry name" value="CYTC"/>
    <property type="match status" value="1"/>
</dbReference>
<name>A0ABN6V0B5_9BACT</name>
<feature type="chain" id="PRO_5045549815" description="Cytochrome c domain-containing protein" evidence="6">
    <location>
        <begin position="20"/>
        <end position="184"/>
    </location>
</feature>
<dbReference type="InterPro" id="IPR009056">
    <property type="entry name" value="Cyt_c-like_dom"/>
</dbReference>
<feature type="signal peptide" evidence="6">
    <location>
        <begin position="1"/>
        <end position="19"/>
    </location>
</feature>
<dbReference type="SUPFAM" id="SSF46626">
    <property type="entry name" value="Cytochrome c"/>
    <property type="match status" value="1"/>
</dbReference>
<evidence type="ECO:0000256" key="6">
    <source>
        <dbReference type="SAM" id="SignalP"/>
    </source>
</evidence>
<organism evidence="8 9">
    <name type="scientific">Geothrix oryzae</name>
    <dbReference type="NCBI Taxonomy" id="2927975"/>
    <lineage>
        <taxon>Bacteria</taxon>
        <taxon>Pseudomonadati</taxon>
        <taxon>Acidobacteriota</taxon>
        <taxon>Holophagae</taxon>
        <taxon>Holophagales</taxon>
        <taxon>Holophagaceae</taxon>
        <taxon>Geothrix</taxon>
    </lineage>
</organism>
<feature type="region of interest" description="Disordered" evidence="5">
    <location>
        <begin position="45"/>
        <end position="66"/>
    </location>
</feature>
<keyword evidence="3 4" id="KW-0408">Iron</keyword>
<keyword evidence="1 4" id="KW-0349">Heme</keyword>
<evidence type="ECO:0000256" key="4">
    <source>
        <dbReference type="PROSITE-ProRule" id="PRU00433"/>
    </source>
</evidence>
<keyword evidence="6" id="KW-0732">Signal</keyword>
<evidence type="ECO:0000256" key="5">
    <source>
        <dbReference type="SAM" id="MobiDB-lite"/>
    </source>
</evidence>
<evidence type="ECO:0000256" key="3">
    <source>
        <dbReference type="ARBA" id="ARBA00023004"/>
    </source>
</evidence>
<dbReference type="Proteomes" id="UP001242010">
    <property type="component" value="Chromosome"/>
</dbReference>
<protein>
    <recommendedName>
        <fullName evidence="7">Cytochrome c domain-containing protein</fullName>
    </recommendedName>
</protein>